<dbReference type="Proteomes" id="UP000597762">
    <property type="component" value="Unassembled WGS sequence"/>
</dbReference>
<feature type="transmembrane region" description="Helical" evidence="2">
    <location>
        <begin position="6"/>
        <end position="21"/>
    </location>
</feature>
<feature type="compositionally biased region" description="Basic and acidic residues" evidence="1">
    <location>
        <begin position="288"/>
        <end position="308"/>
    </location>
</feature>
<keyword evidence="4" id="KW-1185">Reference proteome</keyword>
<organism evidence="3 4">
    <name type="scientific">Acanthosepion pharaonis</name>
    <name type="common">Pharaoh cuttlefish</name>
    <name type="synonym">Sepia pharaonis</name>
    <dbReference type="NCBI Taxonomy" id="158019"/>
    <lineage>
        <taxon>Eukaryota</taxon>
        <taxon>Metazoa</taxon>
        <taxon>Spiralia</taxon>
        <taxon>Lophotrochozoa</taxon>
        <taxon>Mollusca</taxon>
        <taxon>Cephalopoda</taxon>
        <taxon>Coleoidea</taxon>
        <taxon>Decapodiformes</taxon>
        <taxon>Sepiida</taxon>
        <taxon>Sepiina</taxon>
        <taxon>Sepiidae</taxon>
        <taxon>Acanthosepion</taxon>
    </lineage>
</organism>
<keyword evidence="2" id="KW-1133">Transmembrane helix</keyword>
<dbReference type="AlphaFoldDB" id="A0A812CAL7"/>
<reference evidence="3" key="1">
    <citation type="submission" date="2021-01" db="EMBL/GenBank/DDBJ databases">
        <authorList>
            <person name="Li R."/>
            <person name="Bekaert M."/>
        </authorList>
    </citation>
    <scope>NUCLEOTIDE SEQUENCE</scope>
    <source>
        <strain evidence="3">Farmed</strain>
    </source>
</reference>
<feature type="compositionally biased region" description="Basic and acidic residues" evidence="1">
    <location>
        <begin position="108"/>
        <end position="139"/>
    </location>
</feature>
<evidence type="ECO:0000313" key="4">
    <source>
        <dbReference type="Proteomes" id="UP000597762"/>
    </source>
</evidence>
<feature type="compositionally biased region" description="Acidic residues" evidence="1">
    <location>
        <begin position="230"/>
        <end position="240"/>
    </location>
</feature>
<keyword evidence="2" id="KW-0812">Transmembrane</keyword>
<name>A0A812CAL7_ACAPH</name>
<feature type="region of interest" description="Disordered" evidence="1">
    <location>
        <begin position="108"/>
        <end position="308"/>
    </location>
</feature>
<accession>A0A812CAL7</accession>
<feature type="compositionally biased region" description="Acidic residues" evidence="1">
    <location>
        <begin position="255"/>
        <end position="287"/>
    </location>
</feature>
<dbReference type="EMBL" id="CAHIKZ030001243">
    <property type="protein sequence ID" value="CAE1257484.1"/>
    <property type="molecule type" value="Genomic_DNA"/>
</dbReference>
<evidence type="ECO:0000256" key="2">
    <source>
        <dbReference type="SAM" id="Phobius"/>
    </source>
</evidence>
<gene>
    <name evidence="3" type="ORF">SPHA_30768</name>
</gene>
<feature type="compositionally biased region" description="Basic and acidic residues" evidence="1">
    <location>
        <begin position="172"/>
        <end position="185"/>
    </location>
</feature>
<sequence length="308" mass="34018">MPSFFIYLSLALYFFSLCFVNKIPPCILLFSLPFCLSLCCFTYFLFLSPHCVPPLCKVLAFPRFPPATTRASCATFRNLSRKSTAVDKAFFTRHPVVRLLSSLQHKRAEEKADSMGAKIEDDTQAKKEEIETEPPEKKVKVSNSQDEAGDAKELKQRRSSFKRLGISEDDAEKLLKSEDANEGRRTRSRSRGGTTESPRAAKKNTPAKETSSKRGRKAKKATAAPAATAAEEEEEATGEESAEKAEEAKEAKEEAAEDGEEAAAKEEEEEEEEEAPAAEDGEQDTAAEPEKEKESEGKTTDDGEAKTE</sequence>
<keyword evidence="2" id="KW-0472">Membrane</keyword>
<proteinExistence type="predicted"/>
<feature type="compositionally biased region" description="Basic and acidic residues" evidence="1">
    <location>
        <begin position="241"/>
        <end position="254"/>
    </location>
</feature>
<comment type="caution">
    <text evidence="3">The sequence shown here is derived from an EMBL/GenBank/DDBJ whole genome shotgun (WGS) entry which is preliminary data.</text>
</comment>
<feature type="transmembrane region" description="Helical" evidence="2">
    <location>
        <begin position="28"/>
        <end position="47"/>
    </location>
</feature>
<evidence type="ECO:0000313" key="3">
    <source>
        <dbReference type="EMBL" id="CAE1257484.1"/>
    </source>
</evidence>
<protein>
    <submittedName>
        <fullName evidence="3">Uncharacterized protein</fullName>
    </submittedName>
</protein>
<evidence type="ECO:0000256" key="1">
    <source>
        <dbReference type="SAM" id="MobiDB-lite"/>
    </source>
</evidence>